<feature type="region of interest" description="Disordered" evidence="1">
    <location>
        <begin position="158"/>
        <end position="242"/>
    </location>
</feature>
<name>A0A1V6SXH9_9EURO</name>
<feature type="compositionally biased region" description="Polar residues" evidence="1">
    <location>
        <begin position="577"/>
        <end position="620"/>
    </location>
</feature>
<accession>A0A1V6SXH9</accession>
<feature type="compositionally biased region" description="Polar residues" evidence="1">
    <location>
        <begin position="1"/>
        <end position="13"/>
    </location>
</feature>
<feature type="region of interest" description="Disordered" evidence="1">
    <location>
        <begin position="39"/>
        <end position="71"/>
    </location>
</feature>
<feature type="region of interest" description="Disordered" evidence="1">
    <location>
        <begin position="325"/>
        <end position="363"/>
    </location>
</feature>
<dbReference type="STRING" id="303698.A0A1V6SXH9"/>
<feature type="compositionally biased region" description="Basic residues" evidence="1">
    <location>
        <begin position="493"/>
        <end position="503"/>
    </location>
</feature>
<keyword evidence="3" id="KW-1185">Reference proteome</keyword>
<evidence type="ECO:0000256" key="1">
    <source>
        <dbReference type="SAM" id="MobiDB-lite"/>
    </source>
</evidence>
<feature type="compositionally biased region" description="Polar residues" evidence="1">
    <location>
        <begin position="200"/>
        <end position="211"/>
    </location>
</feature>
<feature type="compositionally biased region" description="Polar residues" evidence="1">
    <location>
        <begin position="299"/>
        <end position="313"/>
    </location>
</feature>
<feature type="compositionally biased region" description="Low complexity" evidence="1">
    <location>
        <begin position="565"/>
        <end position="576"/>
    </location>
</feature>
<proteinExistence type="predicted"/>
<feature type="compositionally biased region" description="Polar residues" evidence="1">
    <location>
        <begin position="377"/>
        <end position="389"/>
    </location>
</feature>
<feature type="compositionally biased region" description="Basic and acidic residues" evidence="1">
    <location>
        <begin position="188"/>
        <end position="199"/>
    </location>
</feature>
<feature type="compositionally biased region" description="Low complexity" evidence="1">
    <location>
        <begin position="406"/>
        <end position="419"/>
    </location>
</feature>
<evidence type="ECO:0000313" key="3">
    <source>
        <dbReference type="Proteomes" id="UP000191285"/>
    </source>
</evidence>
<feature type="compositionally biased region" description="Basic and acidic residues" evidence="1">
    <location>
        <begin position="457"/>
        <end position="492"/>
    </location>
</feature>
<feature type="compositionally biased region" description="Polar residues" evidence="1">
    <location>
        <begin position="435"/>
        <end position="456"/>
    </location>
</feature>
<dbReference type="AlphaFoldDB" id="A0A1V6SXH9"/>
<feature type="region of interest" description="Disordered" evidence="1">
    <location>
        <begin position="289"/>
        <end position="313"/>
    </location>
</feature>
<sequence length="687" mass="76444">MPSTMTMVRSRTAPTEDAISFPVLTHSDASPRIDLRNIDEKNKAQKNQESLAQFEFPCPQMGDLRSRRNGPSGTIATFDFRVTAPPDEVVPSHAQQDRSPMGVGIALGSPGMVHSKENLPPPRFDTSIFAPERNEQQPVRKASKWKKIGGLFRAKSALASPTHPRPSFQQSHSTDGTGGVGIKHKTEKHATEEWPRIETDAQNSTARNCTTPSRSRKFSFSNKKSSPKERHEEHGQGPRLDVSIPDVQMERYSVMFSNVMNKNQRPSLLARRSKTLDSLQVPQNSDFLAAKIPPVPQRRATSPARSSFTLFPTSHPSKAAEVLGTQNYSRGPSPLLRSNTLPAESPSQDLPLQPPRAIHNNNSVTSFQSLPIGQVFSQQSHTPRSSLSSRFDDKPLPAIKPEPEPESQSKPQPEMSGSPEKSKKDSSPKPSKIPQTQSQIPTSKSQQNLKQRSSPLKSERHLQEMAQQEKRHQEKTRDEKVQQDSIIREKRRQEKLHHDKKHLPQNQHPQPKPRPSRPNLTIKTTPTQHPRPTLKERPIRSSSIPISEETLQKPIPITDTPAMTMSPSPLSSGSMSAITPRQTTRLPQSIPIRSQSSKAGNSETNPNPNAKTKGTTNGETQIIQFSTARSVSVSKGKRSMLVPIGSRVDSFDENERFVDRKTLTPTITEVSYGHRPAKSQQLQIESL</sequence>
<feature type="compositionally biased region" description="Polar residues" evidence="1">
    <location>
        <begin position="325"/>
        <end position="350"/>
    </location>
</feature>
<feature type="region of interest" description="Disordered" evidence="1">
    <location>
        <begin position="1"/>
        <end position="25"/>
    </location>
</feature>
<feature type="compositionally biased region" description="Polar residues" evidence="1">
    <location>
        <begin position="518"/>
        <end position="530"/>
    </location>
</feature>
<gene>
    <name evidence="2" type="ORF">PENSTE_c017G00617</name>
</gene>
<evidence type="ECO:0000313" key="2">
    <source>
        <dbReference type="EMBL" id="OQE18631.1"/>
    </source>
</evidence>
<dbReference type="OrthoDB" id="5404004at2759"/>
<protein>
    <submittedName>
        <fullName evidence="2">Uncharacterized protein</fullName>
    </submittedName>
</protein>
<feature type="compositionally biased region" description="Basic and acidic residues" evidence="1">
    <location>
        <begin position="226"/>
        <end position="236"/>
    </location>
</feature>
<dbReference type="Proteomes" id="UP000191285">
    <property type="component" value="Unassembled WGS sequence"/>
</dbReference>
<dbReference type="EMBL" id="MLKD01000017">
    <property type="protein sequence ID" value="OQE18631.1"/>
    <property type="molecule type" value="Genomic_DNA"/>
</dbReference>
<feature type="region of interest" description="Disordered" evidence="1">
    <location>
        <begin position="377"/>
        <end position="620"/>
    </location>
</feature>
<comment type="caution">
    <text evidence="2">The sequence shown here is derived from an EMBL/GenBank/DDBJ whole genome shotgun (WGS) entry which is preliminary data.</text>
</comment>
<reference evidence="3" key="1">
    <citation type="journal article" date="2017" name="Nat. Microbiol.">
        <title>Global analysis of biosynthetic gene clusters reveals vast potential of secondary metabolite production in Penicillium species.</title>
        <authorList>
            <person name="Nielsen J.C."/>
            <person name="Grijseels S."/>
            <person name="Prigent S."/>
            <person name="Ji B."/>
            <person name="Dainat J."/>
            <person name="Nielsen K.F."/>
            <person name="Frisvad J.C."/>
            <person name="Workman M."/>
            <person name="Nielsen J."/>
        </authorList>
    </citation>
    <scope>NUCLEOTIDE SEQUENCE [LARGE SCALE GENOMIC DNA]</scope>
    <source>
        <strain evidence="3">IBT 24891</strain>
    </source>
</reference>
<feature type="compositionally biased region" description="Low complexity" evidence="1">
    <location>
        <begin position="540"/>
        <end position="549"/>
    </location>
</feature>
<organism evidence="2 3">
    <name type="scientific">Penicillium steckii</name>
    <dbReference type="NCBI Taxonomy" id="303698"/>
    <lineage>
        <taxon>Eukaryota</taxon>
        <taxon>Fungi</taxon>
        <taxon>Dikarya</taxon>
        <taxon>Ascomycota</taxon>
        <taxon>Pezizomycotina</taxon>
        <taxon>Eurotiomycetes</taxon>
        <taxon>Eurotiomycetidae</taxon>
        <taxon>Eurotiales</taxon>
        <taxon>Aspergillaceae</taxon>
        <taxon>Penicillium</taxon>
    </lineage>
</organism>